<dbReference type="RefSeq" id="WP_310344192.1">
    <property type="nucleotide sequence ID" value="NZ_JAVDXO010000007.1"/>
</dbReference>
<reference evidence="1 2" key="1">
    <citation type="submission" date="2023-07" db="EMBL/GenBank/DDBJ databases">
        <title>Sorghum-associated microbial communities from plants grown in Nebraska, USA.</title>
        <authorList>
            <person name="Schachtman D."/>
        </authorList>
    </citation>
    <scope>NUCLEOTIDE SEQUENCE [LARGE SCALE GENOMIC DNA]</scope>
    <source>
        <strain evidence="1 2">BE308</strain>
    </source>
</reference>
<proteinExistence type="predicted"/>
<gene>
    <name evidence="1" type="ORF">J2X15_003031</name>
</gene>
<accession>A0ABU1ZQ91</accession>
<dbReference type="EMBL" id="JAVDXO010000007">
    <property type="protein sequence ID" value="MDR7307727.1"/>
    <property type="molecule type" value="Genomic_DNA"/>
</dbReference>
<organism evidence="1 2">
    <name type="scientific">Rhodoferax saidenbachensis</name>
    <dbReference type="NCBI Taxonomy" id="1484693"/>
    <lineage>
        <taxon>Bacteria</taxon>
        <taxon>Pseudomonadati</taxon>
        <taxon>Pseudomonadota</taxon>
        <taxon>Betaproteobacteria</taxon>
        <taxon>Burkholderiales</taxon>
        <taxon>Comamonadaceae</taxon>
        <taxon>Rhodoferax</taxon>
    </lineage>
</organism>
<sequence>MQPEIPIEQLAAEVYDAAPAAEKERMVSQLVGKIYETAPAAVRSNLILTLMKPLGVLSLVAVADGIFAKIRFRGGWPDVQVLPDDVKNVEPQDVVALTHYAQQVSLHVLDGLARVVTSSPVLATSAAAALLIHILMQRHGVERRAKIRD</sequence>
<evidence type="ECO:0000313" key="2">
    <source>
        <dbReference type="Proteomes" id="UP001268089"/>
    </source>
</evidence>
<protein>
    <submittedName>
        <fullName evidence="1">Uncharacterized protein</fullName>
    </submittedName>
</protein>
<dbReference type="Proteomes" id="UP001268089">
    <property type="component" value="Unassembled WGS sequence"/>
</dbReference>
<comment type="caution">
    <text evidence="1">The sequence shown here is derived from an EMBL/GenBank/DDBJ whole genome shotgun (WGS) entry which is preliminary data.</text>
</comment>
<evidence type="ECO:0000313" key="1">
    <source>
        <dbReference type="EMBL" id="MDR7307727.1"/>
    </source>
</evidence>
<keyword evidence="2" id="KW-1185">Reference proteome</keyword>
<name>A0ABU1ZQ91_9BURK</name>